<dbReference type="Pfam" id="PF08279">
    <property type="entry name" value="HTH_11"/>
    <property type="match status" value="1"/>
</dbReference>
<evidence type="ECO:0000259" key="3">
    <source>
        <dbReference type="PROSITE" id="PS51000"/>
    </source>
</evidence>
<dbReference type="InterPro" id="IPR026881">
    <property type="entry name" value="WYL_dom"/>
</dbReference>
<dbReference type="InterPro" id="IPR036388">
    <property type="entry name" value="WH-like_DNA-bd_sf"/>
</dbReference>
<dbReference type="PIRSF" id="PIRSF016838">
    <property type="entry name" value="PafC"/>
    <property type="match status" value="1"/>
</dbReference>
<dbReference type="PROSITE" id="PS52050">
    <property type="entry name" value="WYL"/>
    <property type="match status" value="1"/>
</dbReference>
<evidence type="ECO:0000313" key="4">
    <source>
        <dbReference type="EMBL" id="MDT0318729.1"/>
    </source>
</evidence>
<evidence type="ECO:0000256" key="1">
    <source>
        <dbReference type="ARBA" id="ARBA00023015"/>
    </source>
</evidence>
<proteinExistence type="predicted"/>
<dbReference type="EMBL" id="JAVREM010000008">
    <property type="protein sequence ID" value="MDT0318729.1"/>
    <property type="molecule type" value="Genomic_DNA"/>
</dbReference>
<dbReference type="Pfam" id="PF25583">
    <property type="entry name" value="WCX"/>
    <property type="match status" value="1"/>
</dbReference>
<keyword evidence="1" id="KW-0805">Transcription regulation</keyword>
<feature type="domain" description="HTH deoR-type" evidence="3">
    <location>
        <begin position="6"/>
        <end position="71"/>
    </location>
</feature>
<dbReference type="PANTHER" id="PTHR34580">
    <property type="match status" value="1"/>
</dbReference>
<evidence type="ECO:0000313" key="5">
    <source>
        <dbReference type="Proteomes" id="UP001183420"/>
    </source>
</evidence>
<dbReference type="RefSeq" id="WP_311597588.1">
    <property type="nucleotide sequence ID" value="NZ_JAVREM010000008.1"/>
</dbReference>
<name>A0ABU2LMA8_9ACTN</name>
<sequence>MTATTPRERMLRLLSLLQTGRRWAAGELAAALGAPPRTLRRDIEQLRALGYPVESVRGPGGYYRLVAGAALPPLMLEDDEAIATALGLRLAAAGGTEAADRAAAKLRRVLPAPLRRRTDELLAAVEVGAPGHPQPSPETLGDLAAAIAARRRVVLDHSGPRGSSRRTVDPFRLVRLRQRWYLFGWDLDRRDWRTFRLDRIAGPRPTGDVFPPRDLPADDLAEHLRRRFRAPSAHQVVLVLHADARDAAARLHRVDGTLHPLDDGRCRYTADVDSYEWLATVLVLTDLEFTVEEPAGFAGYLAATAERLLRGAGRVPPAGG</sequence>
<dbReference type="Proteomes" id="UP001183420">
    <property type="component" value="Unassembled WGS sequence"/>
</dbReference>
<dbReference type="PROSITE" id="PS51000">
    <property type="entry name" value="HTH_DEOR_2"/>
    <property type="match status" value="1"/>
</dbReference>
<dbReference type="InterPro" id="IPR057727">
    <property type="entry name" value="WCX_dom"/>
</dbReference>
<reference evidence="5" key="1">
    <citation type="submission" date="2023-07" db="EMBL/GenBank/DDBJ databases">
        <title>30 novel species of actinomycetes from the DSMZ collection.</title>
        <authorList>
            <person name="Nouioui I."/>
        </authorList>
    </citation>
    <scope>NUCLEOTIDE SEQUENCE [LARGE SCALE GENOMIC DNA]</scope>
    <source>
        <strain evidence="5">DSM 44918</strain>
    </source>
</reference>
<dbReference type="InterPro" id="IPR013196">
    <property type="entry name" value="HTH_11"/>
</dbReference>
<dbReference type="Pfam" id="PF13280">
    <property type="entry name" value="WYL"/>
    <property type="match status" value="1"/>
</dbReference>
<dbReference type="InterPro" id="IPR028349">
    <property type="entry name" value="PafC-like"/>
</dbReference>
<dbReference type="InterPro" id="IPR036390">
    <property type="entry name" value="WH_DNA-bd_sf"/>
</dbReference>
<dbReference type="PANTHER" id="PTHR34580:SF3">
    <property type="entry name" value="PROTEIN PAFB"/>
    <property type="match status" value="1"/>
</dbReference>
<organism evidence="4 5">
    <name type="scientific">Streptomyces millisiae</name>
    <dbReference type="NCBI Taxonomy" id="3075542"/>
    <lineage>
        <taxon>Bacteria</taxon>
        <taxon>Bacillati</taxon>
        <taxon>Actinomycetota</taxon>
        <taxon>Actinomycetes</taxon>
        <taxon>Kitasatosporales</taxon>
        <taxon>Streptomycetaceae</taxon>
        <taxon>Streptomyces</taxon>
    </lineage>
</organism>
<keyword evidence="5" id="KW-1185">Reference proteome</keyword>
<dbReference type="InterPro" id="IPR001034">
    <property type="entry name" value="DeoR_HTH"/>
</dbReference>
<keyword evidence="2" id="KW-0804">Transcription</keyword>
<dbReference type="Gene3D" id="1.10.10.10">
    <property type="entry name" value="Winged helix-like DNA-binding domain superfamily/Winged helix DNA-binding domain"/>
    <property type="match status" value="1"/>
</dbReference>
<evidence type="ECO:0000256" key="2">
    <source>
        <dbReference type="ARBA" id="ARBA00023163"/>
    </source>
</evidence>
<accession>A0ABU2LMA8</accession>
<protein>
    <submittedName>
        <fullName evidence="4">YafY family protein</fullName>
    </submittedName>
</protein>
<gene>
    <name evidence="4" type="ORF">RNC47_10310</name>
</gene>
<comment type="caution">
    <text evidence="4">The sequence shown here is derived from an EMBL/GenBank/DDBJ whole genome shotgun (WGS) entry which is preliminary data.</text>
</comment>
<dbReference type="InterPro" id="IPR051534">
    <property type="entry name" value="CBASS_pafABC_assoc_protein"/>
</dbReference>
<dbReference type="SUPFAM" id="SSF46785">
    <property type="entry name" value="Winged helix' DNA-binding domain"/>
    <property type="match status" value="1"/>
</dbReference>